<dbReference type="InterPro" id="IPR006311">
    <property type="entry name" value="TAT_signal"/>
</dbReference>
<dbReference type="EMBL" id="JADDOJ010000057">
    <property type="protein sequence ID" value="MBE7941627.1"/>
    <property type="molecule type" value="Genomic_DNA"/>
</dbReference>
<name>A0ABR9SIQ7_9BURK</name>
<evidence type="ECO:0000313" key="3">
    <source>
        <dbReference type="EMBL" id="MBE7941627.1"/>
    </source>
</evidence>
<dbReference type="Proteomes" id="UP000715965">
    <property type="component" value="Unassembled WGS sequence"/>
</dbReference>
<keyword evidence="4" id="KW-1185">Reference proteome</keyword>
<dbReference type="InterPro" id="IPR051532">
    <property type="entry name" value="Ester_Hydrolysis_Enzymes"/>
</dbReference>
<protein>
    <recommendedName>
        <fullName evidence="2">SGNH hydrolase-type esterase domain-containing protein</fullName>
    </recommendedName>
</protein>
<feature type="signal peptide" evidence="1">
    <location>
        <begin position="1"/>
        <end position="25"/>
    </location>
</feature>
<proteinExistence type="predicted"/>
<organism evidence="3 4">
    <name type="scientific">Ramlibacter aquaticus</name>
    <dbReference type="NCBI Taxonomy" id="2780094"/>
    <lineage>
        <taxon>Bacteria</taxon>
        <taxon>Pseudomonadati</taxon>
        <taxon>Pseudomonadota</taxon>
        <taxon>Betaproteobacteria</taxon>
        <taxon>Burkholderiales</taxon>
        <taxon>Comamonadaceae</taxon>
        <taxon>Ramlibacter</taxon>
    </lineage>
</organism>
<dbReference type="Gene3D" id="3.40.50.1110">
    <property type="entry name" value="SGNH hydrolase"/>
    <property type="match status" value="1"/>
</dbReference>
<dbReference type="RefSeq" id="WP_193781163.1">
    <property type="nucleotide sequence ID" value="NZ_JADDOJ010000057.1"/>
</dbReference>
<dbReference type="SUPFAM" id="SSF52266">
    <property type="entry name" value="SGNH hydrolase"/>
    <property type="match status" value="1"/>
</dbReference>
<feature type="domain" description="SGNH hydrolase-type esterase" evidence="2">
    <location>
        <begin position="78"/>
        <end position="234"/>
    </location>
</feature>
<dbReference type="InterPro" id="IPR036514">
    <property type="entry name" value="SGNH_hydro_sf"/>
</dbReference>
<sequence>MSYEGLARRTLMGLALVAAISCQHAAVAAAQPPAQAASAPAAPRGPAPSPAPLHTPYWLERTSFFDRFAAPADVVMAGDSLTDGAEWAEMFPGLRIVNRGIDGDTTRGLLERVDGLLAPHPTRVFLMAGINDFAEDHRSVDAVFADYRRLVDRLRQGGAQVVVQSTLPCNAAKAAWKSCRSLLPRIRQLNARLATLAQDGVQFVSLAALAAPDGGLRSEFTFDGVHLNGRGYQLWKEAIAPLMP</sequence>
<evidence type="ECO:0000259" key="2">
    <source>
        <dbReference type="Pfam" id="PF13472"/>
    </source>
</evidence>
<dbReference type="Pfam" id="PF13472">
    <property type="entry name" value="Lipase_GDSL_2"/>
    <property type="match status" value="1"/>
</dbReference>
<dbReference type="PROSITE" id="PS51318">
    <property type="entry name" value="TAT"/>
    <property type="match status" value="1"/>
</dbReference>
<reference evidence="3 4" key="1">
    <citation type="submission" date="2020-10" db="EMBL/GenBank/DDBJ databases">
        <title>Draft genome of Ramlibacter aquaticus LMG 30558.</title>
        <authorList>
            <person name="Props R."/>
        </authorList>
    </citation>
    <scope>NUCLEOTIDE SEQUENCE [LARGE SCALE GENOMIC DNA]</scope>
    <source>
        <strain evidence="3 4">LMG 30558</strain>
    </source>
</reference>
<dbReference type="PANTHER" id="PTHR30383">
    <property type="entry name" value="THIOESTERASE 1/PROTEASE 1/LYSOPHOSPHOLIPASE L1"/>
    <property type="match status" value="1"/>
</dbReference>
<comment type="caution">
    <text evidence="3">The sequence shown here is derived from an EMBL/GenBank/DDBJ whole genome shotgun (WGS) entry which is preliminary data.</text>
</comment>
<feature type="chain" id="PRO_5047288944" description="SGNH hydrolase-type esterase domain-containing protein" evidence="1">
    <location>
        <begin position="26"/>
        <end position="244"/>
    </location>
</feature>
<dbReference type="InterPro" id="IPR013830">
    <property type="entry name" value="SGNH_hydro"/>
</dbReference>
<evidence type="ECO:0000313" key="4">
    <source>
        <dbReference type="Proteomes" id="UP000715965"/>
    </source>
</evidence>
<keyword evidence="1" id="KW-0732">Signal</keyword>
<accession>A0ABR9SIQ7</accession>
<evidence type="ECO:0000256" key="1">
    <source>
        <dbReference type="SAM" id="SignalP"/>
    </source>
</evidence>
<dbReference type="PANTHER" id="PTHR30383:SF5">
    <property type="entry name" value="SGNH HYDROLASE-TYPE ESTERASE DOMAIN-CONTAINING PROTEIN"/>
    <property type="match status" value="1"/>
</dbReference>
<gene>
    <name evidence="3" type="ORF">IM725_13690</name>
</gene>